<evidence type="ECO:0000313" key="3">
    <source>
        <dbReference type="Proteomes" id="UP000094008"/>
    </source>
</evidence>
<accession>A0A1A0W8B3</accession>
<dbReference type="Gene3D" id="3.40.50.1820">
    <property type="entry name" value="alpha/beta hydrolase"/>
    <property type="match status" value="1"/>
</dbReference>
<dbReference type="InterPro" id="IPR052897">
    <property type="entry name" value="Sec-Metab_Biosynth_Hydrolase"/>
</dbReference>
<reference evidence="3" key="1">
    <citation type="submission" date="2016-06" db="EMBL/GenBank/DDBJ databases">
        <authorList>
            <person name="Sutton G."/>
            <person name="Brinkac L."/>
            <person name="Sanka R."/>
            <person name="Adams M."/>
            <person name="Lau E."/>
            <person name="Mehaffy C."/>
            <person name="Tameris M."/>
            <person name="Hatherill M."/>
            <person name="Hanekom W."/>
            <person name="Mahomed H."/>
            <person name="Mcshane H."/>
        </authorList>
    </citation>
    <scope>NUCLEOTIDE SEQUENCE [LARGE SCALE GENOMIC DNA]</scope>
    <source>
        <strain evidence="3">852002-10433_SCH5171157</strain>
    </source>
</reference>
<dbReference type="GO" id="GO:0003824">
    <property type="term" value="F:catalytic activity"/>
    <property type="evidence" value="ECO:0007669"/>
    <property type="project" value="UniProtKB-ARBA"/>
</dbReference>
<dbReference type="InterPro" id="IPR029058">
    <property type="entry name" value="AB_hydrolase_fold"/>
</dbReference>
<proteinExistence type="predicted"/>
<dbReference type="Pfam" id="PF12697">
    <property type="entry name" value="Abhydrolase_6"/>
    <property type="match status" value="1"/>
</dbReference>
<organism evidence="2 3">
    <name type="scientific">Mycolicibacterium peregrinum</name>
    <name type="common">Mycobacterium peregrinum</name>
    <dbReference type="NCBI Taxonomy" id="43304"/>
    <lineage>
        <taxon>Bacteria</taxon>
        <taxon>Bacillati</taxon>
        <taxon>Actinomycetota</taxon>
        <taxon>Actinomycetes</taxon>
        <taxon>Mycobacteriales</taxon>
        <taxon>Mycobacteriaceae</taxon>
        <taxon>Mycolicibacterium</taxon>
    </lineage>
</organism>
<dbReference type="Proteomes" id="UP000094008">
    <property type="component" value="Unassembled WGS sequence"/>
</dbReference>
<evidence type="ECO:0000313" key="2">
    <source>
        <dbReference type="EMBL" id="OBB92791.1"/>
    </source>
</evidence>
<gene>
    <name evidence="2" type="ORF">A5779_21590</name>
</gene>
<dbReference type="OrthoDB" id="9773549at2"/>
<name>A0A1A0W8B3_MYCPR</name>
<comment type="caution">
    <text evidence="2">The sequence shown here is derived from an EMBL/GenBank/DDBJ whole genome shotgun (WGS) entry which is preliminary data.</text>
</comment>
<dbReference type="SUPFAM" id="SSF53474">
    <property type="entry name" value="alpha/beta-Hydrolases"/>
    <property type="match status" value="1"/>
</dbReference>
<feature type="domain" description="AB hydrolase-1" evidence="1">
    <location>
        <begin position="9"/>
        <end position="215"/>
    </location>
</feature>
<dbReference type="AlphaFoldDB" id="A0A1A0W8B3"/>
<sequence length="238" mass="25989">MNGRSNANIVLVPGACHGGWCFDDLAAALRADGHRVLTPTLTGVAERAHLAHAGVNLDTHIADVISDFHAHRVTDAVLVGHSYGGMVITAVADRIPDRVRTLVYLDAFVPRDGESCWSLTNDEQRQWYIGVDATGYGVPPLPFFDERATAHPLASLLQPVRLGDEPPGIRRIYVAARRWPTESPFAPTYERLRSDPGWTTYALDGAHNLMRDNHTDLVRILRDAADTVNLPTGATGRG</sequence>
<dbReference type="PANTHER" id="PTHR37017">
    <property type="entry name" value="AB HYDROLASE-1 DOMAIN-CONTAINING PROTEIN-RELATED"/>
    <property type="match status" value="1"/>
</dbReference>
<dbReference type="EMBL" id="LZSY01000067">
    <property type="protein sequence ID" value="OBB92791.1"/>
    <property type="molecule type" value="Genomic_DNA"/>
</dbReference>
<protein>
    <submittedName>
        <fullName evidence="2">Esterase</fullName>
    </submittedName>
</protein>
<dbReference type="InterPro" id="IPR000073">
    <property type="entry name" value="AB_hydrolase_1"/>
</dbReference>
<dbReference type="PANTHER" id="PTHR37017:SF11">
    <property type="entry name" value="ESTERASE_LIPASE_THIOESTERASE DOMAIN-CONTAINING PROTEIN"/>
    <property type="match status" value="1"/>
</dbReference>
<evidence type="ECO:0000259" key="1">
    <source>
        <dbReference type="Pfam" id="PF12697"/>
    </source>
</evidence>
<dbReference type="RefSeq" id="WP_064880972.1">
    <property type="nucleotide sequence ID" value="NZ_LZSY01000067.1"/>
</dbReference>